<dbReference type="Pfam" id="PF01120">
    <property type="entry name" value="Alpha_L_fucos"/>
    <property type="match status" value="1"/>
</dbReference>
<organism evidence="9 10">
    <name type="scientific">Inquilinus limosus MP06</name>
    <dbReference type="NCBI Taxonomy" id="1398085"/>
    <lineage>
        <taxon>Bacteria</taxon>
        <taxon>Pseudomonadati</taxon>
        <taxon>Pseudomonadota</taxon>
        <taxon>Alphaproteobacteria</taxon>
        <taxon>Rhodospirillales</taxon>
        <taxon>Rhodospirillaceae</taxon>
        <taxon>Inquilinus</taxon>
    </lineage>
</organism>
<gene>
    <name evidence="9" type="ORF">P409_03295</name>
</gene>
<dbReference type="InterPro" id="IPR017853">
    <property type="entry name" value="GH"/>
</dbReference>
<dbReference type="InterPro" id="IPR016286">
    <property type="entry name" value="FUC_metazoa-typ"/>
</dbReference>
<dbReference type="RefSeq" id="WP_034831673.1">
    <property type="nucleotide sequence ID" value="NZ_JANX01000018.1"/>
</dbReference>
<dbReference type="SMART" id="SM00812">
    <property type="entry name" value="Alpha_L_fucos"/>
    <property type="match status" value="1"/>
</dbReference>
<keyword evidence="5" id="KW-0378">Hydrolase</keyword>
<evidence type="ECO:0000256" key="7">
    <source>
        <dbReference type="PIRSR" id="PIRSR001092-1"/>
    </source>
</evidence>
<reference evidence="9 10" key="1">
    <citation type="submission" date="2014-01" db="EMBL/GenBank/DDBJ databases">
        <title>Genome sequence determination for a cystic fibrosis isolate, Inquilinus limosus.</title>
        <authorList>
            <person name="Pino M."/>
            <person name="Di Conza J."/>
            <person name="Gutkind G."/>
        </authorList>
    </citation>
    <scope>NUCLEOTIDE SEQUENCE [LARGE SCALE GENOMIC DNA]</scope>
    <source>
        <strain evidence="9 10">MP06</strain>
    </source>
</reference>
<dbReference type="GO" id="GO:0006004">
    <property type="term" value="P:fucose metabolic process"/>
    <property type="evidence" value="ECO:0007669"/>
    <property type="project" value="InterPro"/>
</dbReference>
<feature type="domain" description="Glycoside hydrolase family 29 N-terminal" evidence="8">
    <location>
        <begin position="10"/>
        <end position="331"/>
    </location>
</feature>
<dbReference type="GO" id="GO:0005764">
    <property type="term" value="C:lysosome"/>
    <property type="evidence" value="ECO:0007669"/>
    <property type="project" value="TreeGrafter"/>
</dbReference>
<evidence type="ECO:0000256" key="4">
    <source>
        <dbReference type="ARBA" id="ARBA00022729"/>
    </source>
</evidence>
<protein>
    <recommendedName>
        <fullName evidence="3">alpha-L-fucosidase</fullName>
        <ecNumber evidence="3">3.2.1.51</ecNumber>
    </recommendedName>
</protein>
<keyword evidence="4" id="KW-0732">Signal</keyword>
<dbReference type="GO" id="GO:0016139">
    <property type="term" value="P:glycoside catabolic process"/>
    <property type="evidence" value="ECO:0007669"/>
    <property type="project" value="TreeGrafter"/>
</dbReference>
<evidence type="ECO:0000256" key="3">
    <source>
        <dbReference type="ARBA" id="ARBA00012662"/>
    </source>
</evidence>
<dbReference type="AlphaFoldDB" id="A0A0A0DCI4"/>
<dbReference type="SUPFAM" id="SSF51445">
    <property type="entry name" value="(Trans)glycosidases"/>
    <property type="match status" value="1"/>
</dbReference>
<dbReference type="Gene3D" id="3.20.20.80">
    <property type="entry name" value="Glycosidases"/>
    <property type="match status" value="1"/>
</dbReference>
<dbReference type="GO" id="GO:0004560">
    <property type="term" value="F:alpha-L-fucosidase activity"/>
    <property type="evidence" value="ECO:0007669"/>
    <property type="project" value="InterPro"/>
</dbReference>
<dbReference type="InterPro" id="IPR000933">
    <property type="entry name" value="Glyco_hydro_29"/>
</dbReference>
<dbReference type="PRINTS" id="PR00741">
    <property type="entry name" value="GLHYDRLASE29"/>
</dbReference>
<dbReference type="InterPro" id="IPR057739">
    <property type="entry name" value="Glyco_hydro_29_N"/>
</dbReference>
<comment type="function">
    <text evidence="1">Alpha-L-fucosidase is responsible for hydrolyzing the alpha-1,6-linked fucose joined to the reducing-end N-acetylglucosamine of the carbohydrate moieties of glycoproteins.</text>
</comment>
<keyword evidence="6" id="KW-0326">Glycosidase</keyword>
<proteinExistence type="inferred from homology"/>
<dbReference type="PANTHER" id="PTHR10030:SF37">
    <property type="entry name" value="ALPHA-L-FUCOSIDASE-RELATED"/>
    <property type="match status" value="1"/>
</dbReference>
<evidence type="ECO:0000259" key="8">
    <source>
        <dbReference type="Pfam" id="PF01120"/>
    </source>
</evidence>
<comment type="similarity">
    <text evidence="2">Belongs to the glycosyl hydrolase 29 family.</text>
</comment>
<dbReference type="EMBL" id="JANX01000018">
    <property type="protein sequence ID" value="KGM35633.1"/>
    <property type="molecule type" value="Genomic_DNA"/>
</dbReference>
<evidence type="ECO:0000313" key="10">
    <source>
        <dbReference type="Proteomes" id="UP000029995"/>
    </source>
</evidence>
<sequence length="441" mass="50630">MSATFLPEEKKAWFVHDRFGMFIHWGLYALPARHEWVKSREEIGDDAYRAYFEHFDPDLYDPRDWAARAKQAGMKYVVLTAKHHEGFCLWDSQVTDYKATNTPGGRDLIKPFVEAFRAEGLKIGFYYSLIDWHHPDFTIDVHHPQRNHPEAAALNRGRDMRRYAAYMRDQVRELLTGYGRIDVLWFDFSYPDRPYRDLPGKGHKDWESERLLALVRELQPDVLVNNRLDLLDVLGVPPDITTPEQFLPRRAPRVLDRAVTWESCHTFSGSWGYHRDETSWKNPEQLIQLLVDNVAMGGNLLMNVGPTGRGTFDDRAKAALETYGRWLELHGRSIYSCGAAGNGIPVPRDCRLTRNGNRLYVHLFAWPFRHLHLDGLGGKVAYAQLLHDASEVKRLEPTDPALGGNTHVPLTAGTLTLELPVRRPDVTVPVVELFLKEDAKL</sequence>
<dbReference type="PANTHER" id="PTHR10030">
    <property type="entry name" value="ALPHA-L-FUCOSIDASE"/>
    <property type="match status" value="1"/>
</dbReference>
<evidence type="ECO:0000256" key="5">
    <source>
        <dbReference type="ARBA" id="ARBA00022801"/>
    </source>
</evidence>
<evidence type="ECO:0000256" key="2">
    <source>
        <dbReference type="ARBA" id="ARBA00007951"/>
    </source>
</evidence>
<comment type="caution">
    <text evidence="9">The sequence shown here is derived from an EMBL/GenBank/DDBJ whole genome shotgun (WGS) entry which is preliminary data.</text>
</comment>
<evidence type="ECO:0000313" key="9">
    <source>
        <dbReference type="EMBL" id="KGM35633.1"/>
    </source>
</evidence>
<dbReference type="Proteomes" id="UP000029995">
    <property type="component" value="Unassembled WGS sequence"/>
</dbReference>
<accession>A0A0A0DCI4</accession>
<name>A0A0A0DCI4_9PROT</name>
<dbReference type="PIRSF" id="PIRSF001092">
    <property type="entry name" value="Alpha-L-fucosidase"/>
    <property type="match status" value="1"/>
</dbReference>
<dbReference type="OrthoDB" id="7176684at2"/>
<dbReference type="EC" id="3.2.1.51" evidence="3"/>
<feature type="site" description="May be important for catalysis" evidence="7">
    <location>
        <position position="264"/>
    </location>
</feature>
<evidence type="ECO:0000256" key="6">
    <source>
        <dbReference type="ARBA" id="ARBA00023295"/>
    </source>
</evidence>
<evidence type="ECO:0000256" key="1">
    <source>
        <dbReference type="ARBA" id="ARBA00004071"/>
    </source>
</evidence>